<protein>
    <recommendedName>
        <fullName evidence="5">Lipopolysaccharide biosynthesis protein</fullName>
    </recommendedName>
</protein>
<dbReference type="InterPro" id="IPR027417">
    <property type="entry name" value="P-loop_NTPase"/>
</dbReference>
<evidence type="ECO:0008006" key="5">
    <source>
        <dbReference type="Google" id="ProtNLM"/>
    </source>
</evidence>
<evidence type="ECO:0000313" key="3">
    <source>
        <dbReference type="EMBL" id="KPM31192.1"/>
    </source>
</evidence>
<dbReference type="SUPFAM" id="SSF52540">
    <property type="entry name" value="P-loop containing nucleoside triphosphate hydrolases"/>
    <property type="match status" value="1"/>
</dbReference>
<evidence type="ECO:0000313" key="4">
    <source>
        <dbReference type="Proteomes" id="UP000050280"/>
    </source>
</evidence>
<comment type="caution">
    <text evidence="3">The sequence shown here is derived from an EMBL/GenBank/DDBJ whole genome shotgun (WGS) entry which is preliminary data.</text>
</comment>
<feature type="transmembrane region" description="Helical" evidence="2">
    <location>
        <begin position="12"/>
        <end position="33"/>
    </location>
</feature>
<keyword evidence="2" id="KW-1133">Transmembrane helix</keyword>
<reference evidence="3 4" key="1">
    <citation type="submission" date="2015-09" db="EMBL/GenBank/DDBJ databases">
        <title>Genome sequence of the marine flavobacterium Croceitalea dokdonensis DOKDO 023 that contains proton- and sodium-pumping rhodopsins.</title>
        <authorList>
            <person name="Kwon S.-K."/>
            <person name="Lee H.K."/>
            <person name="Kwak M.-J."/>
            <person name="Kim J.F."/>
        </authorList>
    </citation>
    <scope>NUCLEOTIDE SEQUENCE [LARGE SCALE GENOMIC DNA]</scope>
    <source>
        <strain evidence="3 4">DOKDO 023</strain>
    </source>
</reference>
<feature type="coiled-coil region" evidence="1">
    <location>
        <begin position="221"/>
        <end position="248"/>
    </location>
</feature>
<feature type="transmembrane region" description="Helical" evidence="2">
    <location>
        <begin position="474"/>
        <end position="498"/>
    </location>
</feature>
<gene>
    <name evidence="3" type="ORF">I595_2456</name>
</gene>
<dbReference type="STRING" id="1300341.I595_2456"/>
<dbReference type="GO" id="GO:0004713">
    <property type="term" value="F:protein tyrosine kinase activity"/>
    <property type="evidence" value="ECO:0007669"/>
    <property type="project" value="TreeGrafter"/>
</dbReference>
<evidence type="ECO:0000256" key="1">
    <source>
        <dbReference type="SAM" id="Coils"/>
    </source>
</evidence>
<dbReference type="RefSeq" id="WP_054559524.1">
    <property type="nucleotide sequence ID" value="NZ_LDJX01000005.1"/>
</dbReference>
<keyword evidence="2" id="KW-0812">Transmembrane</keyword>
<dbReference type="PANTHER" id="PTHR32309:SF13">
    <property type="entry name" value="FERRIC ENTEROBACTIN TRANSPORT PROTEIN FEPE"/>
    <property type="match status" value="1"/>
</dbReference>
<dbReference type="PATRIC" id="fig|1300341.3.peg.2622"/>
<sequence length="744" mass="84806">MKFNLLFFIRILLRHLWLLIAAPILLASLVFFLTKNETKVYESKVRIFTGFASGSSIELNTRLDFKATNIAYDNLLNLIKSKTTLETVSLKLLAQHLSLDSAEVRTISKAKYDGLMEIVPEDVKQLVVKDDLDKTFKNLKEYKEASALNFINELLNLNHPDYGYQKILDRITIRRISSSDFIDISFQSEDAAICQNTLAILTDTFIKENAKIQQDQSDIVVKYFEDQLARTTTRLNTAEKELLEFNRDNLIMNYYEQSKLIAGRKETFELRYQTVFQNFHSSQAVLETLEAKMATHDQKRAQNATILGIRDSLSQVNYKISMNSLSLDVDSISKQKINRQNTELFKTRAELELALSQAIDTLFVVNNDKSGLASTSILKDWLQQAIIFEGSKAELAALDVKRLEFDEIYKTYAPLGAILKKLERKINIEEKEYLSLLHSLGLAKLKQQNGQLKANLTISEPPFFPIEPQPSKRMMLVIVAGMAGFVIVTFTVIVLEFLDGNINTAKRAESIVGLGVSSIYPVINPKDKAIDYDYLKNKAINAISRNIILNQFKASGGENKGPVVNMFFSTQENEGKSFLCRQLIEKLCELDYKILHVTYENDAANAPDSHYRQLTYEVSDRLYRLSNIEEFNPDGAIANFNTYDFVILELPSIIKNPFPVKLAALIDYTFMVTRANRPWSEADKNALMLFNQATTGPEPTIILNGVKVIEMETVIDEVPRKRSRLRRIIKKLVQFRFFTKQAIG</sequence>
<dbReference type="PANTHER" id="PTHR32309">
    <property type="entry name" value="TYROSINE-PROTEIN KINASE"/>
    <property type="match status" value="1"/>
</dbReference>
<dbReference type="Proteomes" id="UP000050280">
    <property type="component" value="Unassembled WGS sequence"/>
</dbReference>
<keyword evidence="2" id="KW-0472">Membrane</keyword>
<dbReference type="GO" id="GO:0005886">
    <property type="term" value="C:plasma membrane"/>
    <property type="evidence" value="ECO:0007669"/>
    <property type="project" value="TreeGrafter"/>
</dbReference>
<evidence type="ECO:0000256" key="2">
    <source>
        <dbReference type="SAM" id="Phobius"/>
    </source>
</evidence>
<organism evidence="3 4">
    <name type="scientific">Croceitalea dokdonensis DOKDO 023</name>
    <dbReference type="NCBI Taxonomy" id="1300341"/>
    <lineage>
        <taxon>Bacteria</taxon>
        <taxon>Pseudomonadati</taxon>
        <taxon>Bacteroidota</taxon>
        <taxon>Flavobacteriia</taxon>
        <taxon>Flavobacteriales</taxon>
        <taxon>Flavobacteriaceae</taxon>
        <taxon>Croceitalea</taxon>
    </lineage>
</organism>
<keyword evidence="1" id="KW-0175">Coiled coil</keyword>
<dbReference type="AlphaFoldDB" id="A0A0P7AH03"/>
<dbReference type="EMBL" id="LDJX01000005">
    <property type="protein sequence ID" value="KPM31192.1"/>
    <property type="molecule type" value="Genomic_DNA"/>
</dbReference>
<dbReference type="OrthoDB" id="781284at2"/>
<keyword evidence="4" id="KW-1185">Reference proteome</keyword>
<dbReference type="InterPro" id="IPR050445">
    <property type="entry name" value="Bact_polysacc_biosynth/exp"/>
</dbReference>
<accession>A0A0P7AH03</accession>
<proteinExistence type="predicted"/>
<name>A0A0P7AH03_9FLAO</name>